<name>A0A6B1DS72_9CHLR</name>
<dbReference type="GO" id="GO:0005524">
    <property type="term" value="F:ATP binding"/>
    <property type="evidence" value="ECO:0007669"/>
    <property type="project" value="UniProtKB-KW"/>
</dbReference>
<keyword evidence="4 6" id="KW-0067">ATP-binding</keyword>
<proteinExistence type="inferred from homology"/>
<organism evidence="6">
    <name type="scientific">Caldilineaceae bacterium SB0662_bin_9</name>
    <dbReference type="NCBI Taxonomy" id="2605258"/>
    <lineage>
        <taxon>Bacteria</taxon>
        <taxon>Bacillati</taxon>
        <taxon>Chloroflexota</taxon>
        <taxon>Caldilineae</taxon>
        <taxon>Caldilineales</taxon>
        <taxon>Caldilineaceae</taxon>
    </lineage>
</organism>
<dbReference type="PANTHER" id="PTHR43335">
    <property type="entry name" value="ABC TRANSPORTER, ATP-BINDING PROTEIN"/>
    <property type="match status" value="1"/>
</dbReference>
<evidence type="ECO:0000313" key="6">
    <source>
        <dbReference type="EMBL" id="MYD90138.1"/>
    </source>
</evidence>
<dbReference type="SUPFAM" id="SSF52540">
    <property type="entry name" value="P-loop containing nucleoside triphosphate hydrolases"/>
    <property type="match status" value="1"/>
</dbReference>
<accession>A0A6B1DS72</accession>
<feature type="domain" description="ABC transporter" evidence="5">
    <location>
        <begin position="5"/>
        <end position="233"/>
    </location>
</feature>
<dbReference type="SMART" id="SM00382">
    <property type="entry name" value="AAA"/>
    <property type="match status" value="1"/>
</dbReference>
<evidence type="ECO:0000259" key="5">
    <source>
        <dbReference type="PROSITE" id="PS50893"/>
    </source>
</evidence>
<dbReference type="InterPro" id="IPR003593">
    <property type="entry name" value="AAA+_ATPase"/>
</dbReference>
<gene>
    <name evidence="6" type="ORF">F4Y08_07330</name>
</gene>
<evidence type="ECO:0000256" key="4">
    <source>
        <dbReference type="ARBA" id="ARBA00022840"/>
    </source>
</evidence>
<reference evidence="6" key="1">
    <citation type="submission" date="2019-09" db="EMBL/GenBank/DDBJ databases">
        <title>Characterisation of the sponge microbiome using genome-centric metagenomics.</title>
        <authorList>
            <person name="Engelberts J.P."/>
            <person name="Robbins S.J."/>
            <person name="De Goeij J.M."/>
            <person name="Aranda M."/>
            <person name="Bell S.C."/>
            <person name="Webster N.S."/>
        </authorList>
    </citation>
    <scope>NUCLEOTIDE SEQUENCE</scope>
    <source>
        <strain evidence="6">SB0662_bin_9</strain>
    </source>
</reference>
<dbReference type="GO" id="GO:0016887">
    <property type="term" value="F:ATP hydrolysis activity"/>
    <property type="evidence" value="ECO:0007669"/>
    <property type="project" value="InterPro"/>
</dbReference>
<dbReference type="AlphaFoldDB" id="A0A6B1DS72"/>
<dbReference type="Pfam" id="PF00005">
    <property type="entry name" value="ABC_tran"/>
    <property type="match status" value="1"/>
</dbReference>
<dbReference type="InterPro" id="IPR027417">
    <property type="entry name" value="P-loop_NTPase"/>
</dbReference>
<comment type="similarity">
    <text evidence="1">Belongs to the ABC transporter superfamily.</text>
</comment>
<dbReference type="PROSITE" id="PS50893">
    <property type="entry name" value="ABC_TRANSPORTER_2"/>
    <property type="match status" value="1"/>
</dbReference>
<evidence type="ECO:0000256" key="1">
    <source>
        <dbReference type="ARBA" id="ARBA00005417"/>
    </source>
</evidence>
<dbReference type="PANTHER" id="PTHR43335:SF4">
    <property type="entry name" value="ABC TRANSPORTER, ATP-BINDING PROTEIN"/>
    <property type="match status" value="1"/>
</dbReference>
<dbReference type="InterPro" id="IPR003439">
    <property type="entry name" value="ABC_transporter-like_ATP-bd"/>
</dbReference>
<comment type="caution">
    <text evidence="6">The sequence shown here is derived from an EMBL/GenBank/DDBJ whole genome shotgun (WGS) entry which is preliminary data.</text>
</comment>
<keyword evidence="3" id="KW-0547">Nucleotide-binding</keyword>
<protein>
    <submittedName>
        <fullName evidence="6">ABC transporter ATP-binding protein</fullName>
    </submittedName>
</protein>
<keyword evidence="2" id="KW-0813">Transport</keyword>
<evidence type="ECO:0000256" key="3">
    <source>
        <dbReference type="ARBA" id="ARBA00022741"/>
    </source>
</evidence>
<dbReference type="EMBL" id="VXPY01000050">
    <property type="protein sequence ID" value="MYD90138.1"/>
    <property type="molecule type" value="Genomic_DNA"/>
</dbReference>
<dbReference type="Gene3D" id="3.40.50.300">
    <property type="entry name" value="P-loop containing nucleotide triphosphate hydrolases"/>
    <property type="match status" value="1"/>
</dbReference>
<sequence>MADAIRTDSLTKSFADFEAVIDVSLRVEANEIYGFLGPNGAGKTTTIMMLLGLERPTRGVAYLLDSPSHAREFAVRRRLGVLGERQVFFDDMTAREYLRFFGRLYSVDRIEHRIDALLERVNLTHAADARARDFSRGMQQKLGLVRALLHDPELLILDEPVSSLDPRGVVEVRELLHSELGRGKTVLISSHVLTEVEQLADRIGIMNKGRLMVEDTLDNIRQALQPEARIQIELAEPDRFPTAALLDLDFVSRTELRDGRLSVHLMGVASPAARADVSRAISQHGGVIVNMHAEQMTLEQAFVTITDEDVERLAA</sequence>
<evidence type="ECO:0000256" key="2">
    <source>
        <dbReference type="ARBA" id="ARBA00022448"/>
    </source>
</evidence>